<feature type="compositionally biased region" description="Low complexity" evidence="1">
    <location>
        <begin position="110"/>
        <end position="122"/>
    </location>
</feature>
<feature type="compositionally biased region" description="Basic residues" evidence="1">
    <location>
        <begin position="1"/>
        <end position="12"/>
    </location>
</feature>
<evidence type="ECO:0000313" key="4">
    <source>
        <dbReference type="Proteomes" id="UP001220022"/>
    </source>
</evidence>
<dbReference type="Proteomes" id="UP001220022">
    <property type="component" value="Unassembled WGS sequence"/>
</dbReference>
<name>A0ABT5ZAI1_9ACTN</name>
<feature type="region of interest" description="Disordered" evidence="1">
    <location>
        <begin position="87"/>
        <end position="122"/>
    </location>
</feature>
<protein>
    <recommendedName>
        <fullName evidence="5">Transposase</fullName>
    </recommendedName>
</protein>
<reference evidence="3 4" key="1">
    <citation type="submission" date="2023-03" db="EMBL/GenBank/DDBJ databases">
        <title>Draft genome sequence of type strain Streptomyces ferralitis JCM 14344.</title>
        <authorList>
            <person name="Klaysubun C."/>
            <person name="Duangmal K."/>
        </authorList>
    </citation>
    <scope>NUCLEOTIDE SEQUENCE [LARGE SCALE GENOMIC DNA]</scope>
    <source>
        <strain evidence="3 4">JCM 14344</strain>
    </source>
</reference>
<feature type="region of interest" description="Disordered" evidence="1">
    <location>
        <begin position="1"/>
        <end position="23"/>
    </location>
</feature>
<keyword evidence="2" id="KW-0472">Membrane</keyword>
<keyword evidence="4" id="KW-1185">Reference proteome</keyword>
<evidence type="ECO:0000256" key="2">
    <source>
        <dbReference type="SAM" id="Phobius"/>
    </source>
</evidence>
<comment type="caution">
    <text evidence="3">The sequence shown here is derived from an EMBL/GenBank/DDBJ whole genome shotgun (WGS) entry which is preliminary data.</text>
</comment>
<accession>A0ABT5ZAI1</accession>
<organism evidence="3 4">
    <name type="scientific">Streptantibioticus ferralitis</name>
    <dbReference type="NCBI Taxonomy" id="236510"/>
    <lineage>
        <taxon>Bacteria</taxon>
        <taxon>Bacillati</taxon>
        <taxon>Actinomycetota</taxon>
        <taxon>Actinomycetes</taxon>
        <taxon>Kitasatosporales</taxon>
        <taxon>Streptomycetaceae</taxon>
        <taxon>Streptantibioticus</taxon>
    </lineage>
</organism>
<evidence type="ECO:0000313" key="3">
    <source>
        <dbReference type="EMBL" id="MDF2260769.1"/>
    </source>
</evidence>
<dbReference type="EMBL" id="JARHTQ010000040">
    <property type="protein sequence ID" value="MDF2260769.1"/>
    <property type="molecule type" value="Genomic_DNA"/>
</dbReference>
<feature type="compositionally biased region" description="Basic residues" evidence="1">
    <location>
        <begin position="99"/>
        <end position="109"/>
    </location>
</feature>
<evidence type="ECO:0000256" key="1">
    <source>
        <dbReference type="SAM" id="MobiDB-lite"/>
    </source>
</evidence>
<sequence>MLLDRPRHRGHRSPSGAGGAWAADYGRRSAIESGNAELKTHRLHIDRGFTRVMGTLKNTLLLAFAIAGLNVVLLRDWHAKRHRPDLWATLTGEPEEPRKTRRTRAKRRTTTLATLTTGEPPG</sequence>
<feature type="transmembrane region" description="Helical" evidence="2">
    <location>
        <begin position="56"/>
        <end position="74"/>
    </location>
</feature>
<proteinExistence type="predicted"/>
<evidence type="ECO:0008006" key="5">
    <source>
        <dbReference type="Google" id="ProtNLM"/>
    </source>
</evidence>
<gene>
    <name evidence="3" type="ORF">P2L57_35160</name>
</gene>
<dbReference type="RefSeq" id="WP_275821719.1">
    <property type="nucleotide sequence ID" value="NZ_BAAANM010000016.1"/>
</dbReference>
<keyword evidence="2" id="KW-1133">Transmembrane helix</keyword>
<keyword evidence="2" id="KW-0812">Transmembrane</keyword>